<dbReference type="InterPro" id="IPR029787">
    <property type="entry name" value="Nucleotide_cyclase"/>
</dbReference>
<dbReference type="PANTHER" id="PTHR46663">
    <property type="entry name" value="DIGUANYLATE CYCLASE DGCT-RELATED"/>
    <property type="match status" value="1"/>
</dbReference>
<protein>
    <submittedName>
        <fullName evidence="3">GGDEF domain-containing protein</fullName>
    </submittedName>
</protein>
<gene>
    <name evidence="3" type="ORF">EDM58_24815</name>
</gene>
<evidence type="ECO:0000313" key="3">
    <source>
        <dbReference type="EMBL" id="RNB68236.1"/>
    </source>
</evidence>
<dbReference type="CDD" id="cd01949">
    <property type="entry name" value="GGDEF"/>
    <property type="match status" value="1"/>
</dbReference>
<dbReference type="SMART" id="SM00267">
    <property type="entry name" value="GGDEF"/>
    <property type="match status" value="1"/>
</dbReference>
<proteinExistence type="predicted"/>
<keyword evidence="1" id="KW-0472">Membrane</keyword>
<dbReference type="Proteomes" id="UP000281915">
    <property type="component" value="Unassembled WGS sequence"/>
</dbReference>
<keyword evidence="1" id="KW-1133">Transmembrane helix</keyword>
<comment type="caution">
    <text evidence="3">The sequence shown here is derived from an EMBL/GenBank/DDBJ whole genome shotgun (WGS) entry which is preliminary data.</text>
</comment>
<keyword evidence="1" id="KW-0812">Transmembrane</keyword>
<evidence type="ECO:0000256" key="1">
    <source>
        <dbReference type="SAM" id="Phobius"/>
    </source>
</evidence>
<dbReference type="PROSITE" id="PS50887">
    <property type="entry name" value="GGDEF"/>
    <property type="match status" value="1"/>
</dbReference>
<evidence type="ECO:0000313" key="4">
    <source>
        <dbReference type="Proteomes" id="UP000281915"/>
    </source>
</evidence>
<sequence>MNARFRLKLTFTMIVFAFTISFTIATSDYLRMRERAIENKQNQVEQDEQMAKYALETIEKAYYVFGDNIANKMKDASIQILDMYEKNPSFETWDFDSLKRQFSFDVYVIDSNNVILHSTFKQDIGMDFNACCGKLAKVLDEYRNNGQFFHDGMDLEQKTGVIKKYSYMPTRDKKYIIQLGYSLQEGDIFHKFNFLSTIDQLVQRSPSIYEINVLNIGGYKLGDPFAIQRKLPPERRKAFETTLTTGTTTECEDLWNNEPAIYRYVHYISEYDEGTTKSKVLEIVYHDMDLQVIQNDYRNQFIFQLLIILIITIILSSLISRWVARPMYLAFHDSLTGLNNRAAFDERLKAAISKKHEQSALLMIDLDNFKLVNDHLGHDIGDHLLQCVAQVLRKVARPMDTPIRLGGDEFVLIMPSAGRTEAEETARQLIDAILVSTAEEIQLDGEKVTVSIGIALFPEDGLNPDMLYKRADQALYDSKKKGKNQFKFYS</sequence>
<organism evidence="3 4">
    <name type="scientific">Brevibacillus panacihumi</name>
    <dbReference type="NCBI Taxonomy" id="497735"/>
    <lineage>
        <taxon>Bacteria</taxon>
        <taxon>Bacillati</taxon>
        <taxon>Bacillota</taxon>
        <taxon>Bacilli</taxon>
        <taxon>Bacillales</taxon>
        <taxon>Paenibacillaceae</taxon>
        <taxon>Brevibacillus</taxon>
    </lineage>
</organism>
<dbReference type="InterPro" id="IPR000160">
    <property type="entry name" value="GGDEF_dom"/>
</dbReference>
<dbReference type="InterPro" id="IPR043128">
    <property type="entry name" value="Rev_trsase/Diguanyl_cyclase"/>
</dbReference>
<name>A0A3M8BXT1_9BACL</name>
<accession>A0A3M8BXT1</accession>
<evidence type="ECO:0000259" key="2">
    <source>
        <dbReference type="PROSITE" id="PS50887"/>
    </source>
</evidence>
<feature type="transmembrane region" description="Helical" evidence="1">
    <location>
        <begin position="301"/>
        <end position="324"/>
    </location>
</feature>
<reference evidence="3 4" key="1">
    <citation type="submission" date="2018-10" db="EMBL/GenBank/DDBJ databases">
        <title>Phylogenomics of Brevibacillus.</title>
        <authorList>
            <person name="Dunlap C."/>
        </authorList>
    </citation>
    <scope>NUCLEOTIDE SEQUENCE [LARGE SCALE GENOMIC DNA]</scope>
    <source>
        <strain evidence="3 4">JCM 15085</strain>
    </source>
</reference>
<dbReference type="AlphaFoldDB" id="A0A3M8BXT1"/>
<dbReference type="SUPFAM" id="SSF55073">
    <property type="entry name" value="Nucleotide cyclase"/>
    <property type="match status" value="1"/>
</dbReference>
<dbReference type="EMBL" id="RHHT01000083">
    <property type="protein sequence ID" value="RNB68236.1"/>
    <property type="molecule type" value="Genomic_DNA"/>
</dbReference>
<dbReference type="NCBIfam" id="TIGR00254">
    <property type="entry name" value="GGDEF"/>
    <property type="match status" value="1"/>
</dbReference>
<dbReference type="InterPro" id="IPR052163">
    <property type="entry name" value="DGC-Regulatory_Protein"/>
</dbReference>
<dbReference type="RefSeq" id="WP_122915721.1">
    <property type="nucleotide sequence ID" value="NZ_RHHT01000083.1"/>
</dbReference>
<feature type="domain" description="GGDEF" evidence="2">
    <location>
        <begin position="357"/>
        <end position="490"/>
    </location>
</feature>
<dbReference type="FunFam" id="3.30.70.270:FF:000001">
    <property type="entry name" value="Diguanylate cyclase domain protein"/>
    <property type="match status" value="1"/>
</dbReference>
<dbReference type="PANTHER" id="PTHR46663:SF2">
    <property type="entry name" value="GGDEF DOMAIN-CONTAINING PROTEIN"/>
    <property type="match status" value="1"/>
</dbReference>
<dbReference type="Gene3D" id="3.30.70.270">
    <property type="match status" value="1"/>
</dbReference>
<dbReference type="Pfam" id="PF00990">
    <property type="entry name" value="GGDEF"/>
    <property type="match status" value="1"/>
</dbReference>